<accession>A0A7X9XPL3</accession>
<gene>
    <name evidence="2" type="ORF">HF849_10010</name>
</gene>
<keyword evidence="1" id="KW-0472">Membrane</keyword>
<feature type="transmembrane region" description="Helical" evidence="1">
    <location>
        <begin position="97"/>
        <end position="117"/>
    </location>
</feature>
<sequence length="245" mass="28455">MKYQSYKRSKGKLKRILEALEILLYFILTGVFILIVWIIEEALRTKVAHISELDFSKFDTLVFLSNSLRYDFIVAISLGIIFVTIGCCFLKRRISKLAVILTLICITTGIIGLNSMLHSYINITYDGLYVGGALSKEKSYKFENINKIQSYCTKRTGKNGSSYEFNYSIIMNDGDIIELSKDIDENQIYKLDKVHRLFVDKYKINYYCTGVNDPYYNLLLNRLYNNDNKKAIKDIFEDKTQRPLV</sequence>
<dbReference type="AlphaFoldDB" id="A0A7X9XPL3"/>
<evidence type="ECO:0000313" key="3">
    <source>
        <dbReference type="Proteomes" id="UP000587880"/>
    </source>
</evidence>
<feature type="transmembrane region" description="Helical" evidence="1">
    <location>
        <begin position="72"/>
        <end position="90"/>
    </location>
</feature>
<proteinExistence type="predicted"/>
<dbReference type="EMBL" id="JABAGD010000015">
    <property type="protein sequence ID" value="NMF05086.1"/>
    <property type="molecule type" value="Genomic_DNA"/>
</dbReference>
<reference evidence="2 3" key="1">
    <citation type="submission" date="2020-04" db="EMBL/GenBank/DDBJ databases">
        <authorList>
            <person name="Hitch T.C.A."/>
            <person name="Wylensek D."/>
            <person name="Clavel T."/>
        </authorList>
    </citation>
    <scope>NUCLEOTIDE SEQUENCE [LARGE SCALE GENOMIC DNA]</scope>
    <source>
        <strain evidence="2 3">WB01_NA02</strain>
    </source>
</reference>
<dbReference type="RefSeq" id="WP_168981866.1">
    <property type="nucleotide sequence ID" value="NZ_JABAGD010000015.1"/>
</dbReference>
<protein>
    <submittedName>
        <fullName evidence="2">Uncharacterized protein</fullName>
    </submittedName>
</protein>
<keyword evidence="1" id="KW-0812">Transmembrane</keyword>
<dbReference type="Proteomes" id="UP000587880">
    <property type="component" value="Unassembled WGS sequence"/>
</dbReference>
<evidence type="ECO:0000313" key="2">
    <source>
        <dbReference type="EMBL" id="NMF05086.1"/>
    </source>
</evidence>
<organism evidence="2 3">
    <name type="scientific">Clostridium beijerinckii</name>
    <name type="common">Clostridium MP</name>
    <dbReference type="NCBI Taxonomy" id="1520"/>
    <lineage>
        <taxon>Bacteria</taxon>
        <taxon>Bacillati</taxon>
        <taxon>Bacillota</taxon>
        <taxon>Clostridia</taxon>
        <taxon>Eubacteriales</taxon>
        <taxon>Clostridiaceae</taxon>
        <taxon>Clostridium</taxon>
    </lineage>
</organism>
<keyword evidence="1" id="KW-1133">Transmembrane helix</keyword>
<evidence type="ECO:0000256" key="1">
    <source>
        <dbReference type="SAM" id="Phobius"/>
    </source>
</evidence>
<feature type="transmembrane region" description="Helical" evidence="1">
    <location>
        <begin position="20"/>
        <end position="39"/>
    </location>
</feature>
<comment type="caution">
    <text evidence="2">The sequence shown here is derived from an EMBL/GenBank/DDBJ whole genome shotgun (WGS) entry which is preliminary data.</text>
</comment>
<name>A0A7X9XPL3_CLOBE</name>